<dbReference type="EMBL" id="BK015910">
    <property type="protein sequence ID" value="DAF84846.1"/>
    <property type="molecule type" value="Genomic_DNA"/>
</dbReference>
<accession>A0A8S5TRK8</accession>
<evidence type="ECO:0000313" key="2">
    <source>
        <dbReference type="EMBL" id="DAF84846.1"/>
    </source>
</evidence>
<feature type="compositionally biased region" description="Basic and acidic residues" evidence="1">
    <location>
        <begin position="22"/>
        <end position="33"/>
    </location>
</feature>
<reference evidence="2" key="1">
    <citation type="journal article" date="2021" name="Proc. Natl. Acad. Sci. U.S.A.">
        <title>A Catalog of Tens of Thousands of Viruses from Human Metagenomes Reveals Hidden Associations with Chronic Diseases.</title>
        <authorList>
            <person name="Tisza M.J."/>
            <person name="Buck C.B."/>
        </authorList>
    </citation>
    <scope>NUCLEOTIDE SEQUENCE</scope>
    <source>
        <strain evidence="2">Ct1SN28</strain>
    </source>
</reference>
<evidence type="ECO:0000256" key="1">
    <source>
        <dbReference type="SAM" id="MobiDB-lite"/>
    </source>
</evidence>
<sequence length="56" mass="6727">MTFKRKRSTIENNKATITRSLGGKERGNHERNYTKPNRSRTRHFERSHRKLRSQDG</sequence>
<feature type="compositionally biased region" description="Polar residues" evidence="1">
    <location>
        <begin position="10"/>
        <end position="19"/>
    </location>
</feature>
<protein>
    <submittedName>
        <fullName evidence="2">Uncharacterized protein</fullName>
    </submittedName>
</protein>
<proteinExistence type="predicted"/>
<organism evidence="2">
    <name type="scientific">Siphoviridae sp. ct1SN28</name>
    <dbReference type="NCBI Taxonomy" id="2825308"/>
    <lineage>
        <taxon>Viruses</taxon>
        <taxon>Duplodnaviria</taxon>
        <taxon>Heunggongvirae</taxon>
        <taxon>Uroviricota</taxon>
        <taxon>Caudoviricetes</taxon>
    </lineage>
</organism>
<name>A0A8S5TRK8_9CAUD</name>
<feature type="region of interest" description="Disordered" evidence="1">
    <location>
        <begin position="1"/>
        <end position="56"/>
    </location>
</feature>
<feature type="compositionally biased region" description="Basic residues" evidence="1">
    <location>
        <begin position="37"/>
        <end position="56"/>
    </location>
</feature>